<dbReference type="PANTHER" id="PTHR33336:SF15">
    <property type="entry name" value="ABM DOMAIN-CONTAINING PROTEIN"/>
    <property type="match status" value="1"/>
</dbReference>
<dbReference type="InterPro" id="IPR007138">
    <property type="entry name" value="ABM_dom"/>
</dbReference>
<gene>
    <name evidence="2" type="ORF">PSQ19_07465</name>
</gene>
<dbReference type="Gene3D" id="3.30.70.100">
    <property type="match status" value="1"/>
</dbReference>
<dbReference type="GO" id="GO:0004497">
    <property type="term" value="F:monooxygenase activity"/>
    <property type="evidence" value="ECO:0007669"/>
    <property type="project" value="UniProtKB-KW"/>
</dbReference>
<evidence type="ECO:0000313" key="2">
    <source>
        <dbReference type="EMBL" id="WDR03864.1"/>
    </source>
</evidence>
<dbReference type="SUPFAM" id="SSF54909">
    <property type="entry name" value="Dimeric alpha+beta barrel"/>
    <property type="match status" value="1"/>
</dbReference>
<organism evidence="2 3">
    <name type="scientific">Devosia algicola</name>
    <dbReference type="NCBI Taxonomy" id="3026418"/>
    <lineage>
        <taxon>Bacteria</taxon>
        <taxon>Pseudomonadati</taxon>
        <taxon>Pseudomonadota</taxon>
        <taxon>Alphaproteobacteria</taxon>
        <taxon>Hyphomicrobiales</taxon>
        <taxon>Devosiaceae</taxon>
        <taxon>Devosia</taxon>
    </lineage>
</organism>
<dbReference type="PANTHER" id="PTHR33336">
    <property type="entry name" value="QUINOL MONOOXYGENASE YGIN-RELATED"/>
    <property type="match status" value="1"/>
</dbReference>
<protein>
    <submittedName>
        <fullName evidence="2">Quinol monooxygenase</fullName>
    </submittedName>
</protein>
<dbReference type="PROSITE" id="PS51725">
    <property type="entry name" value="ABM"/>
    <property type="match status" value="1"/>
</dbReference>
<feature type="domain" description="ABM" evidence="1">
    <location>
        <begin position="2"/>
        <end position="90"/>
    </location>
</feature>
<dbReference type="Pfam" id="PF03992">
    <property type="entry name" value="ABM"/>
    <property type="match status" value="1"/>
</dbReference>
<name>A0ABY7YS81_9HYPH</name>
<sequence>MIYVVATLQIELGALEPFVDAACPCIEATRAEPGCVHYDLCASVTDPERVVFIERWESREALNTHLASPHMLAFKAASKPFVRASKIEIVHSEQVEKI</sequence>
<dbReference type="InterPro" id="IPR011008">
    <property type="entry name" value="Dimeric_a/b-barrel"/>
</dbReference>
<keyword evidence="3" id="KW-1185">Reference proteome</keyword>
<evidence type="ECO:0000259" key="1">
    <source>
        <dbReference type="PROSITE" id="PS51725"/>
    </source>
</evidence>
<dbReference type="EMBL" id="CP118246">
    <property type="protein sequence ID" value="WDR03864.1"/>
    <property type="molecule type" value="Genomic_DNA"/>
</dbReference>
<dbReference type="Proteomes" id="UP001220530">
    <property type="component" value="Chromosome"/>
</dbReference>
<evidence type="ECO:0000313" key="3">
    <source>
        <dbReference type="Proteomes" id="UP001220530"/>
    </source>
</evidence>
<proteinExistence type="predicted"/>
<keyword evidence="2" id="KW-0503">Monooxygenase</keyword>
<keyword evidence="2" id="KW-0560">Oxidoreductase</keyword>
<dbReference type="RefSeq" id="WP_282220251.1">
    <property type="nucleotide sequence ID" value="NZ_CP118246.1"/>
</dbReference>
<dbReference type="InterPro" id="IPR050744">
    <property type="entry name" value="AI-2_Isomerase_LsrG"/>
</dbReference>
<reference evidence="2 3" key="1">
    <citation type="submission" date="2023-02" db="EMBL/GenBank/DDBJ databases">
        <title>Devosia algicola sp. nov., isolated from the phycosphere of marine algae.</title>
        <authorList>
            <person name="Kim J.M."/>
            <person name="Lee J.K."/>
            <person name="Choi B.J."/>
            <person name="Bayburt H."/>
            <person name="Jeon C.O."/>
        </authorList>
    </citation>
    <scope>NUCLEOTIDE SEQUENCE [LARGE SCALE GENOMIC DNA]</scope>
    <source>
        <strain evidence="2 3">G20-9</strain>
    </source>
</reference>
<accession>A0ABY7YS81</accession>